<organism evidence="1 2">
    <name type="scientific">Micromonospora purpureochromogenes</name>
    <dbReference type="NCBI Taxonomy" id="47872"/>
    <lineage>
        <taxon>Bacteria</taxon>
        <taxon>Bacillati</taxon>
        <taxon>Actinomycetota</taxon>
        <taxon>Actinomycetes</taxon>
        <taxon>Micromonosporales</taxon>
        <taxon>Micromonosporaceae</taxon>
        <taxon>Micromonospora</taxon>
    </lineage>
</organism>
<reference evidence="1 2" key="1">
    <citation type="submission" date="2016-06" db="EMBL/GenBank/DDBJ databases">
        <authorList>
            <person name="Kjaerup R.B."/>
            <person name="Dalgaard T.S."/>
            <person name="Juul-Madsen H.R."/>
        </authorList>
    </citation>
    <scope>NUCLEOTIDE SEQUENCE [LARGE SCALE GENOMIC DNA]</scope>
    <source>
        <strain evidence="1 2">DSM 43821</strain>
    </source>
</reference>
<dbReference type="InterPro" id="IPR015947">
    <property type="entry name" value="PUA-like_sf"/>
</dbReference>
<dbReference type="EMBL" id="LT607410">
    <property type="protein sequence ID" value="SCF12825.1"/>
    <property type="molecule type" value="Genomic_DNA"/>
</dbReference>
<proteinExistence type="predicted"/>
<evidence type="ECO:0000313" key="1">
    <source>
        <dbReference type="EMBL" id="SCF12825.1"/>
    </source>
</evidence>
<name>A0A1C4XWI0_9ACTN</name>
<evidence type="ECO:0008006" key="3">
    <source>
        <dbReference type="Google" id="ProtNLM"/>
    </source>
</evidence>
<dbReference type="SUPFAM" id="SSF88697">
    <property type="entry name" value="PUA domain-like"/>
    <property type="match status" value="1"/>
</dbReference>
<dbReference type="Proteomes" id="UP000198228">
    <property type="component" value="Chromosome I"/>
</dbReference>
<evidence type="ECO:0000313" key="2">
    <source>
        <dbReference type="Proteomes" id="UP000198228"/>
    </source>
</evidence>
<dbReference type="AlphaFoldDB" id="A0A1C4XWI0"/>
<sequence>MTTRRVTPEGLGAWVVKGNADAVDLASRFAADPRVRSWCVRPGYRTELMRAGQPVVLWASGSRRRLAYGVWGVGRLAGPAVPGAPGETWSVPLELTVLDPGDRVPRERLRADARLAGAEVLRQPQGANPSWLTVAEFAALREHLPPA</sequence>
<protein>
    <recommendedName>
        <fullName evidence="3">EVE domain-containing protein</fullName>
    </recommendedName>
</protein>
<dbReference type="RefSeq" id="WP_088961579.1">
    <property type="nucleotide sequence ID" value="NZ_LT607410.1"/>
</dbReference>
<accession>A0A1C4XWI0</accession>
<gene>
    <name evidence="1" type="ORF">GA0074696_2893</name>
</gene>